<dbReference type="CDD" id="cd00093">
    <property type="entry name" value="HTH_XRE"/>
    <property type="match status" value="1"/>
</dbReference>
<dbReference type="EMBL" id="JAKHEY010000003">
    <property type="protein sequence ID" value="MCZ9678105.1"/>
    <property type="molecule type" value="Genomic_DNA"/>
</dbReference>
<dbReference type="InterPro" id="IPR001387">
    <property type="entry name" value="Cro/C1-type_HTH"/>
</dbReference>
<dbReference type="SUPFAM" id="SSF47413">
    <property type="entry name" value="lambda repressor-like DNA-binding domains"/>
    <property type="match status" value="1"/>
</dbReference>
<gene>
    <name evidence="2" type="ORF">L2Z99_03285</name>
</gene>
<organism evidence="2 3">
    <name type="scientific">Lactobacillus mulieris</name>
    <dbReference type="NCBI Taxonomy" id="2508708"/>
    <lineage>
        <taxon>Bacteria</taxon>
        <taxon>Bacillati</taxon>
        <taxon>Bacillota</taxon>
        <taxon>Bacilli</taxon>
        <taxon>Lactobacillales</taxon>
        <taxon>Lactobacillaceae</taxon>
        <taxon>Lactobacillus</taxon>
    </lineage>
</organism>
<evidence type="ECO:0000313" key="3">
    <source>
        <dbReference type="Proteomes" id="UP001211566"/>
    </source>
</evidence>
<sequence>MERQEKYRYPQIKNHTKGPPLLNNSIGKTFKKLRVSQNITLKAAVHNIEQLSPSRLSHWENDESNIPLNKLDQLLENIHVLPNEFAHLVGQRYVNHLSVQVQDAFITNNIEELHMLALNQLKKYNHIQDNTELFLCALTCNFYYQKTKIDIFPMSLKEKITKALTSTSLWNYYHITTFGNVTHLLPDKLLYKIAVKLINSFPHIKVCGMENHIFAFIALLNANVALIFKNPNLAKKLLNKICQLEIHQFDYYSSLYLSIVKNLLNYQQTKNPQFIKLAQNIVHFCKSINKKDAALEFEDLISQIQKIS</sequence>
<dbReference type="AlphaFoldDB" id="A0AAW5WY70"/>
<dbReference type="Pfam" id="PF21259">
    <property type="entry name" value="Rgg_C"/>
    <property type="match status" value="1"/>
</dbReference>
<dbReference type="Proteomes" id="UP001211566">
    <property type="component" value="Unassembled WGS sequence"/>
</dbReference>
<name>A0AAW5WY70_9LACO</name>
<dbReference type="Gene3D" id="1.25.40.400">
    <property type="match status" value="1"/>
</dbReference>
<dbReference type="GO" id="GO:0003677">
    <property type="term" value="F:DNA binding"/>
    <property type="evidence" value="ECO:0007669"/>
    <property type="project" value="InterPro"/>
</dbReference>
<accession>A0AAW5WY70</accession>
<evidence type="ECO:0000259" key="1">
    <source>
        <dbReference type="PROSITE" id="PS50943"/>
    </source>
</evidence>
<comment type="caution">
    <text evidence="2">The sequence shown here is derived from an EMBL/GenBank/DDBJ whole genome shotgun (WGS) entry which is preliminary data.</text>
</comment>
<dbReference type="InterPro" id="IPR053163">
    <property type="entry name" value="HTH-type_regulator_Rgg"/>
</dbReference>
<protein>
    <submittedName>
        <fullName evidence="2">XRE family transcriptional regulator</fullName>
    </submittedName>
</protein>
<dbReference type="PANTHER" id="PTHR37038">
    <property type="entry name" value="TRANSCRIPTIONAL REGULATOR-RELATED"/>
    <property type="match status" value="1"/>
</dbReference>
<reference evidence="2" key="1">
    <citation type="submission" date="2022-01" db="EMBL/GenBank/DDBJ databases">
        <title>STING isolate genome collection.</title>
        <authorList>
            <person name="France M."/>
            <person name="Rutt L."/>
            <person name="Humphrys M."/>
            <person name="Ravel J."/>
        </authorList>
    </citation>
    <scope>NUCLEOTIDE SEQUENCE</scope>
    <source>
        <strain evidence="2">C0081E5</strain>
    </source>
</reference>
<dbReference type="SMART" id="SM00530">
    <property type="entry name" value="HTH_XRE"/>
    <property type="match status" value="1"/>
</dbReference>
<feature type="domain" description="HTH cro/C1-type" evidence="1">
    <location>
        <begin position="30"/>
        <end position="85"/>
    </location>
</feature>
<dbReference type="PROSITE" id="PS50943">
    <property type="entry name" value="HTH_CROC1"/>
    <property type="match status" value="1"/>
</dbReference>
<evidence type="ECO:0000313" key="2">
    <source>
        <dbReference type="EMBL" id="MCZ9678105.1"/>
    </source>
</evidence>
<dbReference type="Gene3D" id="1.10.260.40">
    <property type="entry name" value="lambda repressor-like DNA-binding domains"/>
    <property type="match status" value="1"/>
</dbReference>
<proteinExistence type="predicted"/>
<dbReference type="InterPro" id="IPR010057">
    <property type="entry name" value="Transcription_activator_Rgg_C"/>
</dbReference>
<dbReference type="InterPro" id="IPR010982">
    <property type="entry name" value="Lambda_DNA-bd_dom_sf"/>
</dbReference>
<dbReference type="RefSeq" id="WP_269255499.1">
    <property type="nucleotide sequence ID" value="NZ_JAKHEY010000003.1"/>
</dbReference>